<evidence type="ECO:0000313" key="2">
    <source>
        <dbReference type="EMBL" id="UYT09852.1"/>
    </source>
</evidence>
<dbReference type="InterPro" id="IPR006660">
    <property type="entry name" value="Arsenate_reductase-like"/>
</dbReference>
<organism evidence="2 3">
    <name type="scientific">Lactococcus garvieae</name>
    <dbReference type="NCBI Taxonomy" id="1363"/>
    <lineage>
        <taxon>Bacteria</taxon>
        <taxon>Bacillati</taxon>
        <taxon>Bacillota</taxon>
        <taxon>Bacilli</taxon>
        <taxon>Lactobacillales</taxon>
        <taxon>Streptococcaceae</taxon>
        <taxon>Lactococcus</taxon>
    </lineage>
</organism>
<name>A0AA46YQW0_9LACT</name>
<gene>
    <name evidence="2" type="ORF">OF801_07690</name>
</gene>
<dbReference type="Proteomes" id="UP001164042">
    <property type="component" value="Chromosome"/>
</dbReference>
<sequence length="103" mass="11742">MFQLSKENLLHILALTEQGGTEILKKRAWGDTPLRNKLDVILELSFNGSVDFILDDTEVLKSSIIIRDDKILVGFNAEETRMLVPKSYRKVTVEKGYFGLQTK</sequence>
<protein>
    <submittedName>
        <fullName evidence="2">Uncharacterized protein</fullName>
    </submittedName>
</protein>
<evidence type="ECO:0000256" key="1">
    <source>
        <dbReference type="PROSITE-ProRule" id="PRU01282"/>
    </source>
</evidence>
<dbReference type="RefSeq" id="WP_264307906.1">
    <property type="nucleotide sequence ID" value="NZ_CP109635.1"/>
</dbReference>
<dbReference type="EMBL" id="CP109635">
    <property type="protein sequence ID" value="UYT09852.1"/>
    <property type="molecule type" value="Genomic_DNA"/>
</dbReference>
<accession>A0AA46YQW0</accession>
<dbReference type="PROSITE" id="PS51353">
    <property type="entry name" value="ARSC"/>
    <property type="match status" value="1"/>
</dbReference>
<reference evidence="2" key="1">
    <citation type="submission" date="2022-10" db="EMBL/GenBank/DDBJ databases">
        <title>Genome assembly of Lactococcus garvieae isolates from cricket gut.</title>
        <authorList>
            <person name="Luecke A.R."/>
            <person name="Brown A.M.V."/>
            <person name="Wakeman C.A."/>
        </authorList>
    </citation>
    <scope>NUCLEOTIDE SEQUENCE</scope>
    <source>
        <strain evidence="2">Alexii-11_2</strain>
    </source>
</reference>
<comment type="similarity">
    <text evidence="1">Belongs to the ArsC family.</text>
</comment>
<dbReference type="Gene3D" id="3.40.30.10">
    <property type="entry name" value="Glutaredoxin"/>
    <property type="match status" value="1"/>
</dbReference>
<dbReference type="AlphaFoldDB" id="A0AA46YQW0"/>
<evidence type="ECO:0000313" key="3">
    <source>
        <dbReference type="Proteomes" id="UP001164042"/>
    </source>
</evidence>
<proteinExistence type="inferred from homology"/>